<evidence type="ECO:0000313" key="1">
    <source>
        <dbReference type="EMBL" id="GEK15359.1"/>
    </source>
</evidence>
<dbReference type="EMBL" id="BJTZ01000029">
    <property type="protein sequence ID" value="GEK15359.1"/>
    <property type="molecule type" value="Genomic_DNA"/>
</dbReference>
<dbReference type="RefSeq" id="WP_146865846.1">
    <property type="nucleotide sequence ID" value="NZ_BJTZ01000029.1"/>
</dbReference>
<comment type="caution">
    <text evidence="1">The sequence shown here is derived from an EMBL/GenBank/DDBJ whole genome shotgun (WGS) entry which is preliminary data.</text>
</comment>
<proteinExistence type="predicted"/>
<protein>
    <submittedName>
        <fullName evidence="1">Uncharacterized protein</fullName>
    </submittedName>
</protein>
<reference evidence="1 2" key="1">
    <citation type="submission" date="2019-07" db="EMBL/GenBank/DDBJ databases">
        <title>Whole genome shotgun sequence of Aliivibrio fischeri NBRC 101058.</title>
        <authorList>
            <person name="Hosoyama A."/>
            <person name="Uohara A."/>
            <person name="Ohji S."/>
            <person name="Ichikawa N."/>
        </authorList>
    </citation>
    <scope>NUCLEOTIDE SEQUENCE [LARGE SCALE GENOMIC DNA]</scope>
    <source>
        <strain evidence="1 2">NBRC 101058</strain>
    </source>
</reference>
<organism evidence="1 2">
    <name type="scientific">Aliivibrio fischeri</name>
    <name type="common">Vibrio fischeri</name>
    <dbReference type="NCBI Taxonomy" id="668"/>
    <lineage>
        <taxon>Bacteria</taxon>
        <taxon>Pseudomonadati</taxon>
        <taxon>Pseudomonadota</taxon>
        <taxon>Gammaproteobacteria</taxon>
        <taxon>Vibrionales</taxon>
        <taxon>Vibrionaceae</taxon>
        <taxon>Aliivibrio</taxon>
    </lineage>
</organism>
<name>A0A510ULC8_ALIFS</name>
<accession>A0A510ULC8</accession>
<dbReference type="AlphaFoldDB" id="A0A510ULC8"/>
<evidence type="ECO:0000313" key="2">
    <source>
        <dbReference type="Proteomes" id="UP000321787"/>
    </source>
</evidence>
<gene>
    <name evidence="1" type="ORF">AFI02nite_33950</name>
</gene>
<dbReference type="Proteomes" id="UP000321787">
    <property type="component" value="Unassembled WGS sequence"/>
</dbReference>
<sequence>MNRKLRQQNRARARNLFYSKISKNDDIVHHHFIQTPPESGIYVSLINHHRLIVENVLHHALDRYQVMIKPFDESDQDWDTALSEMEWGALNHMYLYKLKS</sequence>